<gene>
    <name evidence="1" type="ORF">VFPBJ_09326</name>
</gene>
<organism evidence="1 2">
    <name type="scientific">Purpureocillium lilacinum</name>
    <name type="common">Paecilomyces lilacinus</name>
    <dbReference type="NCBI Taxonomy" id="33203"/>
    <lineage>
        <taxon>Eukaryota</taxon>
        <taxon>Fungi</taxon>
        <taxon>Dikarya</taxon>
        <taxon>Ascomycota</taxon>
        <taxon>Pezizomycotina</taxon>
        <taxon>Sordariomycetes</taxon>
        <taxon>Hypocreomycetidae</taxon>
        <taxon>Hypocreales</taxon>
        <taxon>Ophiocordycipitaceae</taxon>
        <taxon>Purpureocillium</taxon>
    </lineage>
</organism>
<name>A0A179GD77_PURLI</name>
<proteinExistence type="predicted"/>
<evidence type="ECO:0000313" key="2">
    <source>
        <dbReference type="Proteomes" id="UP000078240"/>
    </source>
</evidence>
<protein>
    <submittedName>
        <fullName evidence="1">Uncharacterized protein</fullName>
    </submittedName>
</protein>
<dbReference type="EMBL" id="LSBH01000008">
    <property type="protein sequence ID" value="OAQ75351.1"/>
    <property type="molecule type" value="Genomic_DNA"/>
</dbReference>
<evidence type="ECO:0000313" key="1">
    <source>
        <dbReference type="EMBL" id="OAQ75351.1"/>
    </source>
</evidence>
<comment type="caution">
    <text evidence="1">The sequence shown here is derived from an EMBL/GenBank/DDBJ whole genome shotgun (WGS) entry which is preliminary data.</text>
</comment>
<sequence>MHRTQDLAHELCRCIRFLRRSPRSLPATSGDAGVASWGLSASSARDDARLRPSTRDTIPTYWVTMSLRPAELPGHSSY</sequence>
<dbReference type="AlphaFoldDB" id="A0A179GD77"/>
<reference evidence="1 2" key="1">
    <citation type="submission" date="2016-01" db="EMBL/GenBank/DDBJ databases">
        <title>Biosynthesis of antibiotic leucinostatins and their inhibition on Phytophthora in bio-control Purpureocillium lilacinum.</title>
        <authorList>
            <person name="Wang G."/>
            <person name="Liu Z."/>
            <person name="Lin R."/>
            <person name="Li E."/>
            <person name="Mao Z."/>
            <person name="Ling J."/>
            <person name="Yin W."/>
            <person name="Xie B."/>
        </authorList>
    </citation>
    <scope>NUCLEOTIDE SEQUENCE [LARGE SCALE GENOMIC DNA]</scope>
    <source>
        <strain evidence="1">PLBJ-1</strain>
    </source>
</reference>
<accession>A0A179GD77</accession>
<dbReference type="Proteomes" id="UP000078240">
    <property type="component" value="Unassembled WGS sequence"/>
</dbReference>